<dbReference type="Pfam" id="PF09631">
    <property type="entry name" value="Sen15"/>
    <property type="match status" value="1"/>
</dbReference>
<dbReference type="SUPFAM" id="SSF53032">
    <property type="entry name" value="tRNA-intron endonuclease catalytic domain-like"/>
    <property type="match status" value="1"/>
</dbReference>
<dbReference type="PANTHER" id="PTHR28518">
    <property type="entry name" value="TRNA-SPLICING ENDONUCLEASE SUBUNIT SEN15"/>
    <property type="match status" value="1"/>
</dbReference>
<evidence type="ECO:0000313" key="5">
    <source>
        <dbReference type="EMBL" id="KAL3428339.1"/>
    </source>
</evidence>
<comment type="similarity">
    <text evidence="1">Belongs to the SEN15 family.</text>
</comment>
<organism evidence="5 6">
    <name type="scientific">Phlyctema vagabunda</name>
    <dbReference type="NCBI Taxonomy" id="108571"/>
    <lineage>
        <taxon>Eukaryota</taxon>
        <taxon>Fungi</taxon>
        <taxon>Dikarya</taxon>
        <taxon>Ascomycota</taxon>
        <taxon>Pezizomycotina</taxon>
        <taxon>Leotiomycetes</taxon>
        <taxon>Helotiales</taxon>
        <taxon>Dermateaceae</taxon>
        <taxon>Phlyctema</taxon>
    </lineage>
</organism>
<sequence>MAPSALPETIPTSALETRLSEVQTESLHPLHLHHLASSILHNLQHQHDWTSLSINTKSTKTGLALPRPIISGLPPRRAYIHPDEQVAILKAEHKDGKTVPQNPEQEWVLPTHIGEKWSLKNFAAVFDALDTVPPTTEEDDDDDEEEAVVGQQWQGKNRQKRLLLATLHDDSTVVYYIMHDGLVKPRQN</sequence>
<accession>A0ABR4PY84</accession>
<dbReference type="Proteomes" id="UP001629113">
    <property type="component" value="Unassembled WGS sequence"/>
</dbReference>
<dbReference type="PANTHER" id="PTHR28518:SF1">
    <property type="entry name" value="TRNA-SPLICING ENDONUCLEASE SUBUNIT SEN15"/>
    <property type="match status" value="1"/>
</dbReference>
<reference evidence="5 6" key="1">
    <citation type="submission" date="2024-06" db="EMBL/GenBank/DDBJ databases">
        <title>Complete genome of Phlyctema vagabunda strain 19-DSS-EL-015.</title>
        <authorList>
            <person name="Fiorenzani C."/>
        </authorList>
    </citation>
    <scope>NUCLEOTIDE SEQUENCE [LARGE SCALE GENOMIC DNA]</scope>
    <source>
        <strain evidence="5 6">19-DSS-EL-015</strain>
    </source>
</reference>
<protein>
    <recommendedName>
        <fullName evidence="4">tRNA-splicing endonuclease subunit Sen15 domain-containing protein</fullName>
    </recommendedName>
</protein>
<name>A0ABR4PY84_9HELO</name>
<comment type="caution">
    <text evidence="5">The sequence shown here is derived from an EMBL/GenBank/DDBJ whole genome shotgun (WGS) entry which is preliminary data.</text>
</comment>
<gene>
    <name evidence="5" type="ORF">PVAG01_01849</name>
</gene>
<evidence type="ECO:0000256" key="2">
    <source>
        <dbReference type="ARBA" id="ARBA00022694"/>
    </source>
</evidence>
<feature type="domain" description="tRNA-splicing endonuclease subunit Sen15" evidence="4">
    <location>
        <begin position="39"/>
        <end position="188"/>
    </location>
</feature>
<dbReference type="EMBL" id="JBFCZG010000001">
    <property type="protein sequence ID" value="KAL3428339.1"/>
    <property type="molecule type" value="Genomic_DNA"/>
</dbReference>
<keyword evidence="6" id="KW-1185">Reference proteome</keyword>
<dbReference type="InterPro" id="IPR018593">
    <property type="entry name" value="tRNA-endonuc_su_Sen15"/>
</dbReference>
<feature type="compositionally biased region" description="Acidic residues" evidence="3">
    <location>
        <begin position="136"/>
        <end position="147"/>
    </location>
</feature>
<evidence type="ECO:0000313" key="6">
    <source>
        <dbReference type="Proteomes" id="UP001629113"/>
    </source>
</evidence>
<feature type="region of interest" description="Disordered" evidence="3">
    <location>
        <begin position="132"/>
        <end position="152"/>
    </location>
</feature>
<dbReference type="Gene3D" id="3.40.1350.10">
    <property type="match status" value="1"/>
</dbReference>
<keyword evidence="2" id="KW-0819">tRNA processing</keyword>
<dbReference type="InterPro" id="IPR011856">
    <property type="entry name" value="tRNA_endonuc-like_dom_sf"/>
</dbReference>
<evidence type="ECO:0000259" key="4">
    <source>
        <dbReference type="Pfam" id="PF09631"/>
    </source>
</evidence>
<dbReference type="InterPro" id="IPR042777">
    <property type="entry name" value="Sen15_fungi"/>
</dbReference>
<dbReference type="InterPro" id="IPR036167">
    <property type="entry name" value="tRNA_intron_Endo_cat-like_sf"/>
</dbReference>
<proteinExistence type="inferred from homology"/>
<evidence type="ECO:0000256" key="1">
    <source>
        <dbReference type="ARBA" id="ARBA00006091"/>
    </source>
</evidence>
<evidence type="ECO:0000256" key="3">
    <source>
        <dbReference type="SAM" id="MobiDB-lite"/>
    </source>
</evidence>